<dbReference type="PANTHER" id="PTHR32305:SF15">
    <property type="entry name" value="PROTEIN RHSA-RELATED"/>
    <property type="match status" value="1"/>
</dbReference>
<comment type="caution">
    <text evidence="6">The sequence shown here is derived from an EMBL/GenBank/DDBJ whole genome shotgun (WGS) entry which is preliminary data.</text>
</comment>
<dbReference type="Pfam" id="PF01839">
    <property type="entry name" value="FG-GAP"/>
    <property type="match status" value="1"/>
</dbReference>
<evidence type="ECO:0000256" key="2">
    <source>
        <dbReference type="ARBA" id="ARBA00022525"/>
    </source>
</evidence>
<organism evidence="6 7">
    <name type="scientific">Tahibacter soli</name>
    <dbReference type="NCBI Taxonomy" id="2983605"/>
    <lineage>
        <taxon>Bacteria</taxon>
        <taxon>Pseudomonadati</taxon>
        <taxon>Pseudomonadota</taxon>
        <taxon>Gammaproteobacteria</taxon>
        <taxon>Lysobacterales</taxon>
        <taxon>Rhodanobacteraceae</taxon>
        <taxon>Tahibacter</taxon>
    </lineage>
</organism>
<keyword evidence="7" id="KW-1185">Reference proteome</keyword>
<evidence type="ECO:0000256" key="5">
    <source>
        <dbReference type="SAM" id="MobiDB-lite"/>
    </source>
</evidence>
<dbReference type="InterPro" id="IPR050708">
    <property type="entry name" value="T6SS_VgrG/RHS"/>
</dbReference>
<dbReference type="GO" id="GO:0005576">
    <property type="term" value="C:extracellular region"/>
    <property type="evidence" value="ECO:0007669"/>
    <property type="project" value="UniProtKB-SubCell"/>
</dbReference>
<dbReference type="NCBIfam" id="TIGR01643">
    <property type="entry name" value="YD_repeat_2x"/>
    <property type="match status" value="2"/>
</dbReference>
<feature type="region of interest" description="Disordered" evidence="5">
    <location>
        <begin position="2096"/>
        <end position="2164"/>
    </location>
</feature>
<dbReference type="RefSeq" id="WP_263542467.1">
    <property type="nucleotide sequence ID" value="NZ_JAOVZO020000023.1"/>
</dbReference>
<protein>
    <submittedName>
        <fullName evidence="6">SpvB/TcaC N-terminal domain-containing protein</fullName>
    </submittedName>
</protein>
<evidence type="ECO:0000256" key="3">
    <source>
        <dbReference type="ARBA" id="ARBA00022729"/>
    </source>
</evidence>
<dbReference type="InterPro" id="IPR022385">
    <property type="entry name" value="Rhs_assc_core"/>
</dbReference>
<keyword evidence="2" id="KW-0964">Secreted</keyword>
<dbReference type="Gene3D" id="2.130.10.130">
    <property type="entry name" value="Integrin alpha, N-terminal"/>
    <property type="match status" value="2"/>
</dbReference>
<dbReference type="InterPro" id="IPR013517">
    <property type="entry name" value="FG-GAP"/>
</dbReference>
<dbReference type="InterPro" id="IPR003284">
    <property type="entry name" value="Sal_SpvB"/>
</dbReference>
<keyword evidence="3" id="KW-0732">Signal</keyword>
<keyword evidence="4" id="KW-0843">Virulence</keyword>
<dbReference type="Pfam" id="PF03534">
    <property type="entry name" value="SpvB"/>
    <property type="match status" value="1"/>
</dbReference>
<dbReference type="InterPro" id="IPR028994">
    <property type="entry name" value="Integrin_alpha_N"/>
</dbReference>
<evidence type="ECO:0000313" key="6">
    <source>
        <dbReference type="EMBL" id="MDC8016254.1"/>
    </source>
</evidence>
<evidence type="ECO:0000256" key="1">
    <source>
        <dbReference type="ARBA" id="ARBA00004613"/>
    </source>
</evidence>
<dbReference type="EMBL" id="JAOVZO020000023">
    <property type="protein sequence ID" value="MDC8016254.1"/>
    <property type="molecule type" value="Genomic_DNA"/>
</dbReference>
<dbReference type="NCBIfam" id="TIGR03696">
    <property type="entry name" value="Rhs_assc_core"/>
    <property type="match status" value="1"/>
</dbReference>
<name>A0A9X3YPZ3_9GAMM</name>
<evidence type="ECO:0000313" key="7">
    <source>
        <dbReference type="Proteomes" id="UP001139971"/>
    </source>
</evidence>
<dbReference type="InterPro" id="IPR006530">
    <property type="entry name" value="YD"/>
</dbReference>
<dbReference type="Proteomes" id="UP001139971">
    <property type="component" value="Unassembled WGS sequence"/>
</dbReference>
<sequence>METRSTPAAQRDTAAGIDVLQPAGSRRARILGHAATGRILLTLAMAATTFMSGMPSSAQAQAAAATASARDRGEAVTFERRKLPYKRPVKRKFPDFPGGDLLPAEEVGYLAGAGGVGSTGQATYSIPIAVPAGVRGMQPALSLNYDSDAGDGVLGIGWGLSGSSIIRRCHKSLRTDGVVDGISYADDDAICMDGKRLVRIGASPEGWGEYRSEASPFDRILRVGDSWKVFGKDGRISWYKAQALPRMRIADPNLDQDPGNDSPKMVPWRVGEVADGTAVLMWTLEKVEDRFGNWISYVYDGIVLKEIRYGFNADNTTYSRKIVFDYTGRPDVGPVSYVNGVRIAQPQLLRAIKIYAPAVPGGTSLQLTSQYLMLHDTSAKSGRSQLVMVKQCDGSSEIVPRCGWERTFVWKQAAAPVVTGGPMSDVQTYADSSDYGHGPVILDANGDGRQDVLYQETALADGWKLLLAGEPAGIPVGGDTFDIDGQTLRANASRFRIADINNDGRDDLIVGGLANENTDPKFKYFCLTWVSGPGQDHFEKCLAPETKLEYSNLGAEEAFSAPLWNFGDFNGDGRVDLIENDRVRLNLGAVGAQAQLQPSDEPADIAGPPFPFPWKVYNRGAGVSDLDGDGRAELMLASPVGVTPGTPGDDQYLWDQGEFTMRSRGLDATGAVEEALVPGLGNDSLMWAKKGLHNFPTWADSWVWEAERDPYQAWMLDINGDGLKDRLLIRQVLNENWHPSADAPGVYANNAFYEIAYKGEDEKGGFGSFVQFNTGRGFTPARRTKTQFRPLEMFAKWSLDQAYLDWRSELFGSAVDVVDLNGDGRDDVVVKSMHTLDFGTAPQVLANHPGGSQNPDNCVPADLHSNQCSFRPMVRAYLSTGDDFKLIEDLFDPGSPGIDPTMDTPYGFGHTRPVEIDGDGAPEYLRSVNKRISRVDLDLGPPEVIAEVRDEGSDVPREVFTYHDVSFPRTGDGCAYPIECPGRLLSRVDEHHVDVGRDRNGKPMYRRNKYSYWRPRSDLRGRGMLGFDSTETIDLDTGVRTTSTYELNTVQVAEFFPYAGTATNVTTDVPIVQAPDDGKPNLSAGVVKVWRTTVDNLPGIKLLNPDANNNPRSYFGYVSLSAGETREKPMQLNLVNGVPKLVEIGNLPGDILNYTTTTTAYDDWGNATSSEVDVLNGEKRVTTTTYLNDTATWLLGLPDVVTTTSLGQQRVVDHGYTDQGHLQTIQVQPNDPDPSVRSTTTRIADTRGLLIQLAEEAPGVPVRVDNLYYDADDVFPAQRMNALEHTNTVLRHPGLGVTVLTEDLLGNVATAKYDTFGRLRSTDGPTAMDVQNVSYAEWLSADGQIRGLKVRTQMTDGADRTIHSDELGRDVLAVHQGFDGSALHADRHYNLLGQLVDVSRPGKGAPSGFRTRMSYDTVGRPLKTVDPNEADVHYEYEPFLTHVYSPREPGDDPGMLGTLPYHHKRTMHADWMGRIDWTEEQGVVDQQPVTLHSRFAYGPFDLLTSAVDPQSNAISIRYDVLGRKIRITDPDAGVREFGYNGLHETISETTPLGVTIARNYDAIGRPTARTDSQGTTVYAWDLTPTGLGRLGATASPFVDQGPNGVPNGVADVPRITTEHTYNALGQPELSVLKFSAADNGATEEIYTTTKGYDSFGRPESIGYPSNAAPLALTLTYNAHGYPQSVARSKPGGGSQLVWETLARNADLALVDAKFGNDVLAHWSRDPVTGLVEKISARPVLSVDPAPSFEVGYGYDSAYNVKSRRWSGTAFGNRSIVEEFTYDILDRLSTWKLDGADAVRNGEYVYDYDMLGNMTGIARNGAAIYAASYGVNGKPNALRSYADLPGNGQPGLPVFPIYDAAGRQSIPLRRTVTYTDQDLPRQVIKDGATHDFRYVPAGPRVEKKSSDGRRTVYMGGLYEKRVAGNTVEHVYLLPGADGIAAQVTRTCTGSNCTEDIRYVVRDQLGSSSAAFDENGLVEAQVFDPWGERVVHTGGGALLDEVAHGFTDQRHETELGWIDMNARMYDPAQRRFLSADPIVSDSLFGAGRSRFSYVRNNPMRFTDPTGLAPTPGSAIYQNFNNGTDPSGGVTVEKRTFAGDSYTHSGGTRPEQRPSWSSNQGALWWATDGPPAAADEGSTESDPGMPSPSTHPSFDPAGEDPAHPFGGWEGLGAVPGLAFYSPMLGDAMHAQSLIGKAGGIWDLYDVPQTLYDSMPAPLINNIHRPNQHVRAQMTVLRIEQEVQALSDAMQLLTENGADTPAVREAALSYRAQLEADYVNLKAIMNGESDLQFAGPFKAGWPAIDFIPGGSFFPQLEPGTPAFEQAEQYIWYKDIGDCPRCVSPFEGTVVDPNIFTRPK</sequence>
<dbReference type="GO" id="GO:0005737">
    <property type="term" value="C:cytoplasm"/>
    <property type="evidence" value="ECO:0007669"/>
    <property type="project" value="InterPro"/>
</dbReference>
<evidence type="ECO:0000256" key="4">
    <source>
        <dbReference type="ARBA" id="ARBA00023026"/>
    </source>
</evidence>
<dbReference type="Gene3D" id="2.180.10.10">
    <property type="entry name" value="RHS repeat-associated core"/>
    <property type="match status" value="2"/>
</dbReference>
<dbReference type="PANTHER" id="PTHR32305">
    <property type="match status" value="1"/>
</dbReference>
<accession>A0A9X3YPZ3</accession>
<gene>
    <name evidence="6" type="ORF">OD750_027315</name>
</gene>
<dbReference type="SUPFAM" id="SSF69318">
    <property type="entry name" value="Integrin alpha N-terminal domain"/>
    <property type="match status" value="2"/>
</dbReference>
<comment type="subcellular location">
    <subcellularLocation>
        <location evidence="1">Secreted</location>
    </subcellularLocation>
</comment>
<reference evidence="6" key="1">
    <citation type="submission" date="2023-02" db="EMBL/GenBank/DDBJ databases">
        <title>Tahibacter soli sp. nov. isolated from soil.</title>
        <authorList>
            <person name="Baek J.H."/>
            <person name="Lee J.K."/>
            <person name="Choi D.G."/>
            <person name="Jeon C.O."/>
        </authorList>
    </citation>
    <scope>NUCLEOTIDE SEQUENCE</scope>
    <source>
        <strain evidence="6">BL</strain>
    </source>
</reference>
<proteinExistence type="predicted"/>